<name>A0A4R5YP45_9MICO</name>
<keyword evidence="1" id="KW-0472">Membrane</keyword>
<dbReference type="RefSeq" id="WP_133398380.1">
    <property type="nucleotide sequence ID" value="NZ_SMZX01000001.1"/>
</dbReference>
<feature type="transmembrane region" description="Helical" evidence="1">
    <location>
        <begin position="81"/>
        <end position="103"/>
    </location>
</feature>
<dbReference type="Proteomes" id="UP000295633">
    <property type="component" value="Unassembled WGS sequence"/>
</dbReference>
<reference evidence="2 3" key="1">
    <citation type="submission" date="2019-03" db="EMBL/GenBank/DDBJ databases">
        <title>Genome Sequencing and Assembly of Various Microbes Isolated from Partially Reclaimed Soil and Acid Mine Drainage (AMD) Site.</title>
        <authorList>
            <person name="Steinbock B."/>
            <person name="Bechtold R."/>
            <person name="Sevigny J.L."/>
            <person name="Thomas D."/>
            <person name="Cuthill L.R."/>
            <person name="Aveiro Johannsen E.J."/>
            <person name="Thomas K."/>
            <person name="Ghosh A."/>
        </authorList>
    </citation>
    <scope>NUCLEOTIDE SEQUENCE [LARGE SCALE GENOMIC DNA]</scope>
    <source>
        <strain evidence="2 3">F-B2</strain>
    </source>
</reference>
<evidence type="ECO:0000256" key="1">
    <source>
        <dbReference type="SAM" id="Phobius"/>
    </source>
</evidence>
<gene>
    <name evidence="2" type="ORF">E2R54_01100</name>
</gene>
<dbReference type="AlphaFoldDB" id="A0A4R5YP45"/>
<organism evidence="2 3">
    <name type="scientific">Microbacterium oleivorans</name>
    <dbReference type="NCBI Taxonomy" id="273677"/>
    <lineage>
        <taxon>Bacteria</taxon>
        <taxon>Bacillati</taxon>
        <taxon>Actinomycetota</taxon>
        <taxon>Actinomycetes</taxon>
        <taxon>Micrococcales</taxon>
        <taxon>Microbacteriaceae</taxon>
        <taxon>Microbacterium</taxon>
    </lineage>
</organism>
<keyword evidence="1" id="KW-1133">Transmembrane helix</keyword>
<evidence type="ECO:0000313" key="3">
    <source>
        <dbReference type="Proteomes" id="UP000295633"/>
    </source>
</evidence>
<protein>
    <submittedName>
        <fullName evidence="2">Uncharacterized protein</fullName>
    </submittedName>
</protein>
<keyword evidence="1" id="KW-0812">Transmembrane</keyword>
<dbReference type="EMBL" id="SMZX01000001">
    <property type="protein sequence ID" value="TDL45117.1"/>
    <property type="molecule type" value="Genomic_DNA"/>
</dbReference>
<comment type="caution">
    <text evidence="2">The sequence shown here is derived from an EMBL/GenBank/DDBJ whole genome shotgun (WGS) entry which is preliminary data.</text>
</comment>
<accession>A0A4R5YP45</accession>
<evidence type="ECO:0000313" key="2">
    <source>
        <dbReference type="EMBL" id="TDL45117.1"/>
    </source>
</evidence>
<feature type="transmembrane region" description="Helical" evidence="1">
    <location>
        <begin position="12"/>
        <end position="32"/>
    </location>
</feature>
<proteinExistence type="predicted"/>
<feature type="transmembrane region" description="Helical" evidence="1">
    <location>
        <begin position="109"/>
        <end position="129"/>
    </location>
</feature>
<sequence length="164" mass="18739">MIVSGDAVFTGLLAPVAIVAALALAALVLPSLRWTRQLKRDSEIFSAMPEGVERERWAERVTVQATRLRIYEASVPTWDRAASWIFTTLYLLTLITWLSGALSDRWGDWAWVILGGYCLFGTYVVVCLIRGLPALTPIHPTYRDARAAMKRFRMRHAKRRDYRR</sequence>